<dbReference type="InterPro" id="IPR036249">
    <property type="entry name" value="Thioredoxin-like_sf"/>
</dbReference>
<reference evidence="1" key="1">
    <citation type="submission" date="2016-10" db="EMBL/GenBank/DDBJ databases">
        <title>Sequence of Gallionella enrichment culture.</title>
        <authorList>
            <person name="Poehlein A."/>
            <person name="Muehling M."/>
            <person name="Daniel R."/>
        </authorList>
    </citation>
    <scope>NUCLEOTIDE SEQUENCE</scope>
</reference>
<comment type="caution">
    <text evidence="1">The sequence shown here is derived from an EMBL/GenBank/DDBJ whole genome shotgun (WGS) entry which is preliminary data.</text>
</comment>
<protein>
    <recommendedName>
        <fullName evidence="2">Thioredoxin domain-containing protein</fullName>
    </recommendedName>
</protein>
<proteinExistence type="predicted"/>
<dbReference type="AlphaFoldDB" id="A0A1J5SFW3"/>
<sequence>MLSNGRRTLLLLAVASVLPLLTAYLVFLNWRPAHSVNHGELIATHQLPSGQLSDLAGRPFSSDVLHGKWQLVTIQPPSCDQRCQRSLYYIRQVRLAQGENMSRVGRLWLLSGAGAPDPKLLAEHPGLLVARAQDPAWLSAFPAKEDPSAHIYLIDPLGNFVLRYDDGTDPKGMIKDLTRLLQVSQIG</sequence>
<evidence type="ECO:0000313" key="1">
    <source>
        <dbReference type="EMBL" id="OIR06803.1"/>
    </source>
</evidence>
<name>A0A1J5SFW3_9ZZZZ</name>
<dbReference type="SUPFAM" id="SSF52833">
    <property type="entry name" value="Thioredoxin-like"/>
    <property type="match status" value="1"/>
</dbReference>
<accession>A0A1J5SFW3</accession>
<organism evidence="1">
    <name type="scientific">mine drainage metagenome</name>
    <dbReference type="NCBI Taxonomy" id="410659"/>
    <lineage>
        <taxon>unclassified sequences</taxon>
        <taxon>metagenomes</taxon>
        <taxon>ecological metagenomes</taxon>
    </lineage>
</organism>
<dbReference type="EMBL" id="MLJW01000041">
    <property type="protein sequence ID" value="OIR06803.1"/>
    <property type="molecule type" value="Genomic_DNA"/>
</dbReference>
<gene>
    <name evidence="1" type="ORF">GALL_110510</name>
</gene>
<evidence type="ECO:0008006" key="2">
    <source>
        <dbReference type="Google" id="ProtNLM"/>
    </source>
</evidence>